<comment type="subcellular location">
    <subcellularLocation>
        <location evidence="1">Cell membrane</location>
        <topology evidence="1">Multi-pass membrane protein</topology>
    </subcellularLocation>
</comment>
<dbReference type="PANTHER" id="PTHR33529">
    <property type="entry name" value="SLR0882 PROTEIN-RELATED"/>
    <property type="match status" value="1"/>
</dbReference>
<proteinExistence type="predicted"/>
<gene>
    <name evidence="7" type="ORF">GCM10017083_22070</name>
</gene>
<evidence type="ECO:0000256" key="3">
    <source>
        <dbReference type="ARBA" id="ARBA00022692"/>
    </source>
</evidence>
<dbReference type="EMBL" id="BMZS01000004">
    <property type="protein sequence ID" value="GHD49595.1"/>
    <property type="molecule type" value="Genomic_DNA"/>
</dbReference>
<evidence type="ECO:0000313" key="8">
    <source>
        <dbReference type="Proteomes" id="UP000630353"/>
    </source>
</evidence>
<dbReference type="InterPro" id="IPR030922">
    <property type="entry name" value="LptF"/>
</dbReference>
<feature type="transmembrane region" description="Helical" evidence="6">
    <location>
        <begin position="277"/>
        <end position="296"/>
    </location>
</feature>
<evidence type="ECO:0000256" key="4">
    <source>
        <dbReference type="ARBA" id="ARBA00022989"/>
    </source>
</evidence>
<keyword evidence="4 6" id="KW-1133">Transmembrane helix</keyword>
<dbReference type="AlphaFoldDB" id="A0A919CPC6"/>
<accession>A0A919CPC6</accession>
<dbReference type="Pfam" id="PF03739">
    <property type="entry name" value="LptF_LptG"/>
    <property type="match status" value="1"/>
</dbReference>
<evidence type="ECO:0000256" key="6">
    <source>
        <dbReference type="SAM" id="Phobius"/>
    </source>
</evidence>
<keyword evidence="3 6" id="KW-0812">Transmembrane</keyword>
<dbReference type="RefSeq" id="WP_189989320.1">
    <property type="nucleotide sequence ID" value="NZ_BMZS01000004.1"/>
</dbReference>
<evidence type="ECO:0000256" key="2">
    <source>
        <dbReference type="ARBA" id="ARBA00022475"/>
    </source>
</evidence>
<evidence type="ECO:0000313" key="7">
    <source>
        <dbReference type="EMBL" id="GHD49595.1"/>
    </source>
</evidence>
<feature type="transmembrane region" description="Helical" evidence="6">
    <location>
        <begin position="334"/>
        <end position="352"/>
    </location>
</feature>
<dbReference type="PANTHER" id="PTHR33529:SF6">
    <property type="entry name" value="YJGP_YJGQ FAMILY PERMEASE"/>
    <property type="match status" value="1"/>
</dbReference>
<evidence type="ECO:0000256" key="1">
    <source>
        <dbReference type="ARBA" id="ARBA00004651"/>
    </source>
</evidence>
<feature type="transmembrane region" description="Helical" evidence="6">
    <location>
        <begin position="48"/>
        <end position="77"/>
    </location>
</feature>
<feature type="transmembrane region" description="Helical" evidence="6">
    <location>
        <begin position="7"/>
        <end position="28"/>
    </location>
</feature>
<keyword evidence="5 6" id="KW-0472">Membrane</keyword>
<dbReference type="GO" id="GO:0055085">
    <property type="term" value="P:transmembrane transport"/>
    <property type="evidence" value="ECO:0007669"/>
    <property type="project" value="InterPro"/>
</dbReference>
<organism evidence="7 8">
    <name type="scientific">Thalassobaculum fulvum</name>
    <dbReference type="NCBI Taxonomy" id="1633335"/>
    <lineage>
        <taxon>Bacteria</taxon>
        <taxon>Pseudomonadati</taxon>
        <taxon>Pseudomonadota</taxon>
        <taxon>Alphaproteobacteria</taxon>
        <taxon>Rhodospirillales</taxon>
        <taxon>Thalassobaculaceae</taxon>
        <taxon>Thalassobaculum</taxon>
    </lineage>
</organism>
<protein>
    <submittedName>
        <fullName evidence="7">LPS export ABC transporter permease LptF</fullName>
    </submittedName>
</protein>
<reference evidence="7" key="2">
    <citation type="submission" date="2020-09" db="EMBL/GenBank/DDBJ databases">
        <authorList>
            <person name="Sun Q."/>
            <person name="Kim S."/>
        </authorList>
    </citation>
    <scope>NUCLEOTIDE SEQUENCE</scope>
    <source>
        <strain evidence="7">KCTC 42651</strain>
    </source>
</reference>
<dbReference type="GO" id="GO:0043190">
    <property type="term" value="C:ATP-binding cassette (ABC) transporter complex"/>
    <property type="evidence" value="ECO:0007669"/>
    <property type="project" value="InterPro"/>
</dbReference>
<name>A0A919CPC6_9PROT</name>
<keyword evidence="8" id="KW-1185">Reference proteome</keyword>
<dbReference type="InterPro" id="IPR005495">
    <property type="entry name" value="LptG/LptF_permease"/>
</dbReference>
<feature type="transmembrane region" description="Helical" evidence="6">
    <location>
        <begin position="308"/>
        <end position="328"/>
    </location>
</feature>
<dbReference type="GO" id="GO:0015920">
    <property type="term" value="P:lipopolysaccharide transport"/>
    <property type="evidence" value="ECO:0007669"/>
    <property type="project" value="TreeGrafter"/>
</dbReference>
<dbReference type="Proteomes" id="UP000630353">
    <property type="component" value="Unassembled WGS sequence"/>
</dbReference>
<evidence type="ECO:0000256" key="5">
    <source>
        <dbReference type="ARBA" id="ARBA00023136"/>
    </source>
</evidence>
<dbReference type="NCBIfam" id="TIGR04407">
    <property type="entry name" value="LptF_YjgP"/>
    <property type="match status" value="1"/>
</dbReference>
<feature type="transmembrane region" description="Helical" evidence="6">
    <location>
        <begin position="98"/>
        <end position="121"/>
    </location>
</feature>
<keyword evidence="2" id="KW-1003">Cell membrane</keyword>
<comment type="caution">
    <text evidence="7">The sequence shown here is derived from an EMBL/GenBank/DDBJ whole genome shotgun (WGS) entry which is preliminary data.</text>
</comment>
<reference evidence="7" key="1">
    <citation type="journal article" date="2014" name="Int. J. Syst. Evol. Microbiol.">
        <title>Complete genome sequence of Corynebacterium casei LMG S-19264T (=DSM 44701T), isolated from a smear-ripened cheese.</title>
        <authorList>
            <consortium name="US DOE Joint Genome Institute (JGI-PGF)"/>
            <person name="Walter F."/>
            <person name="Albersmeier A."/>
            <person name="Kalinowski J."/>
            <person name="Ruckert C."/>
        </authorList>
    </citation>
    <scope>NUCLEOTIDE SEQUENCE</scope>
    <source>
        <strain evidence="7">KCTC 42651</strain>
    </source>
</reference>
<sequence>MRINRYLAGQIVTAMLFIVVSMTCVIWLSQSLRFVDLIVNRGLPIPSFIYLTLMLMPTWLSIVLPVAAFAATLFVYNKMTNDREMVVLSAAGMSPIRLATPALMVAVATTALAYLMTLYLVPMSYRGFKELQFQIRHNFDHLVLREGEFRSIGDGLTVYVRAREDQGQLAGIVVHDQRNRKRTVTLVAERGALVTTPEGPRVVMANGSRQERDADTGRVNVLYFDRYTIDLGAMREEVQRTFRDQNELFIDDLLYPTERITDPKNFDEYVAEGHQRLTSPLLALTLTTIGLAILLSGEFSRRGQTARIVAAIVLAGTAEAMGLGSKYLAVRYPALIPVMWLAVIGPFLIALLTMTRRRLRRRGPAPVTA</sequence>